<reference evidence="1" key="2">
    <citation type="submission" date="2020-03" db="EMBL/GenBank/DDBJ databases">
        <title>Walnut 2.0.</title>
        <authorList>
            <person name="Marrano A."/>
            <person name="Britton M."/>
            <person name="Zimin A.V."/>
            <person name="Zaini P.A."/>
            <person name="Workman R."/>
            <person name="Puiu D."/>
            <person name="Bianco L."/>
            <person name="Allen B.J."/>
            <person name="Troggio M."/>
            <person name="Leslie C.A."/>
            <person name="Timp W."/>
            <person name="Dendekar A."/>
            <person name="Salzberg S.L."/>
            <person name="Neale D.B."/>
        </authorList>
    </citation>
    <scope>NUCLEOTIDE SEQUENCE</scope>
    <source>
        <tissue evidence="1">Leaves</tissue>
    </source>
</reference>
<accession>A0A833SSV9</accession>
<proteinExistence type="predicted"/>
<comment type="caution">
    <text evidence="1">The sequence shown here is derived from an EMBL/GenBank/DDBJ whole genome shotgun (WGS) entry which is preliminary data.</text>
</comment>
<evidence type="ECO:0000313" key="1">
    <source>
        <dbReference type="EMBL" id="KAF5446911.1"/>
    </source>
</evidence>
<reference evidence="1" key="1">
    <citation type="submission" date="2015-10" db="EMBL/GenBank/DDBJ databases">
        <authorList>
            <person name="Martinez-Garcia P.J."/>
            <person name="Crepeau M.W."/>
            <person name="Puiu D."/>
            <person name="Gonzalez-Ibeas D."/>
            <person name="Whalen J."/>
            <person name="Stevens K."/>
            <person name="Paul R."/>
            <person name="Butterfield T."/>
            <person name="Britton M."/>
            <person name="Reagan R."/>
            <person name="Chakraborty S."/>
            <person name="Walawage S.L."/>
            <person name="Vasquez-Gross H.A."/>
            <person name="Cardeno C."/>
            <person name="Famula R."/>
            <person name="Pratt K."/>
            <person name="Kuruganti S."/>
            <person name="Aradhya M.K."/>
            <person name="Leslie C.A."/>
            <person name="Dandekar A.M."/>
            <person name="Salzberg S.L."/>
            <person name="Wegrzyn J.L."/>
            <person name="Langley C.H."/>
            <person name="Neale D.B."/>
        </authorList>
    </citation>
    <scope>NUCLEOTIDE SEQUENCE</scope>
    <source>
        <tissue evidence="1">Leaves</tissue>
    </source>
</reference>
<dbReference type="PANTHER" id="PTHR11439:SF489">
    <property type="entry name" value="RNA-DIRECTED DNA POLYMERASE"/>
    <property type="match status" value="1"/>
</dbReference>
<name>A0A833SSV9_JUGRE</name>
<dbReference type="EMBL" id="LIHL02000014">
    <property type="protein sequence ID" value="KAF5446911.1"/>
    <property type="molecule type" value="Genomic_DNA"/>
</dbReference>
<organism evidence="1 2">
    <name type="scientific">Juglans regia</name>
    <name type="common">English walnut</name>
    <dbReference type="NCBI Taxonomy" id="51240"/>
    <lineage>
        <taxon>Eukaryota</taxon>
        <taxon>Viridiplantae</taxon>
        <taxon>Streptophyta</taxon>
        <taxon>Embryophyta</taxon>
        <taxon>Tracheophyta</taxon>
        <taxon>Spermatophyta</taxon>
        <taxon>Magnoliopsida</taxon>
        <taxon>eudicotyledons</taxon>
        <taxon>Gunneridae</taxon>
        <taxon>Pentapetalae</taxon>
        <taxon>rosids</taxon>
        <taxon>fabids</taxon>
        <taxon>Fagales</taxon>
        <taxon>Juglandaceae</taxon>
        <taxon>Juglans</taxon>
    </lineage>
</organism>
<dbReference type="Proteomes" id="UP000619265">
    <property type="component" value="Unassembled WGS sequence"/>
</dbReference>
<dbReference type="PANTHER" id="PTHR11439">
    <property type="entry name" value="GAG-POL-RELATED RETROTRANSPOSON"/>
    <property type="match status" value="1"/>
</dbReference>
<evidence type="ECO:0000313" key="2">
    <source>
        <dbReference type="Proteomes" id="UP000619265"/>
    </source>
</evidence>
<dbReference type="AlphaFoldDB" id="A0A833SSV9"/>
<dbReference type="Gramene" id="Jr14_10930_p1">
    <property type="protein sequence ID" value="cds.Jr14_10930_p1"/>
    <property type="gene ID" value="Jr14_10930"/>
</dbReference>
<gene>
    <name evidence="1" type="ORF">F2P56_032506</name>
</gene>
<protein>
    <submittedName>
        <fullName evidence="1">Uncharacterized protein</fullName>
    </submittedName>
</protein>
<sequence>MDNAKEVQTPMSITAKLTTTQSSEAVNGVEYRKVIGDLQYLGLTHPDIAFSINRLAQFMQNPKSTHWAAAKMLLRYLKQIMFYARKQRAVSRSSIEAEFRALATAIFMARFYVR</sequence>